<proteinExistence type="predicted"/>
<dbReference type="Proteomes" id="UP000663891">
    <property type="component" value="Unassembled WGS sequence"/>
</dbReference>
<dbReference type="EMBL" id="CAJNON010006836">
    <property type="protein sequence ID" value="CAF1540293.1"/>
    <property type="molecule type" value="Genomic_DNA"/>
</dbReference>
<reference evidence="1" key="1">
    <citation type="submission" date="2021-02" db="EMBL/GenBank/DDBJ databases">
        <authorList>
            <person name="Nowell W R."/>
        </authorList>
    </citation>
    <scope>NUCLEOTIDE SEQUENCE</scope>
</reference>
<dbReference type="OrthoDB" id="9988798at2759"/>
<name>A0A815W8K1_9BILA</name>
<organism evidence="1 2">
    <name type="scientific">Adineta steineri</name>
    <dbReference type="NCBI Taxonomy" id="433720"/>
    <lineage>
        <taxon>Eukaryota</taxon>
        <taxon>Metazoa</taxon>
        <taxon>Spiralia</taxon>
        <taxon>Gnathifera</taxon>
        <taxon>Rotifera</taxon>
        <taxon>Eurotatoria</taxon>
        <taxon>Bdelloidea</taxon>
        <taxon>Adinetida</taxon>
        <taxon>Adinetidae</taxon>
        <taxon>Adineta</taxon>
    </lineage>
</organism>
<accession>A0A815W8K1</accession>
<evidence type="ECO:0000313" key="2">
    <source>
        <dbReference type="Proteomes" id="UP000663891"/>
    </source>
</evidence>
<gene>
    <name evidence="1" type="ORF">VCS650_LOCUS43992</name>
</gene>
<feature type="non-terminal residue" evidence="1">
    <location>
        <position position="1"/>
    </location>
</feature>
<feature type="non-terminal residue" evidence="1">
    <location>
        <position position="73"/>
    </location>
</feature>
<protein>
    <submittedName>
        <fullName evidence="1">Uncharacterized protein</fullName>
    </submittedName>
</protein>
<dbReference type="AlphaFoldDB" id="A0A815W8K1"/>
<evidence type="ECO:0000313" key="1">
    <source>
        <dbReference type="EMBL" id="CAF1540293.1"/>
    </source>
</evidence>
<sequence>IMKAKGELEFDRIGKSEIPFEKYFWSTNYALDAEKRLWVTLWGTTDDKKNYFFVFNIDNGKIVEQTAISLTEL</sequence>
<comment type="caution">
    <text evidence="1">The sequence shown here is derived from an EMBL/GenBank/DDBJ whole genome shotgun (WGS) entry which is preliminary data.</text>
</comment>